<dbReference type="InterPro" id="IPR029058">
    <property type="entry name" value="AB_hydrolase_fold"/>
</dbReference>
<dbReference type="Gene3D" id="3.40.50.1820">
    <property type="entry name" value="alpha/beta hydrolase"/>
    <property type="match status" value="1"/>
</dbReference>
<dbReference type="RefSeq" id="WP_145270692.1">
    <property type="nucleotide sequence ID" value="NZ_CP036272.1"/>
</dbReference>
<evidence type="ECO:0000259" key="2">
    <source>
        <dbReference type="Pfam" id="PF02230"/>
    </source>
</evidence>
<dbReference type="GO" id="GO:0016787">
    <property type="term" value="F:hydrolase activity"/>
    <property type="evidence" value="ECO:0007669"/>
    <property type="project" value="InterPro"/>
</dbReference>
<organism evidence="3 4">
    <name type="scientific">Stieleria bergensis</name>
    <dbReference type="NCBI Taxonomy" id="2528025"/>
    <lineage>
        <taxon>Bacteria</taxon>
        <taxon>Pseudomonadati</taxon>
        <taxon>Planctomycetota</taxon>
        <taxon>Planctomycetia</taxon>
        <taxon>Pirellulales</taxon>
        <taxon>Pirellulaceae</taxon>
        <taxon>Stieleria</taxon>
    </lineage>
</organism>
<evidence type="ECO:0000313" key="4">
    <source>
        <dbReference type="Proteomes" id="UP000315003"/>
    </source>
</evidence>
<dbReference type="Proteomes" id="UP000315003">
    <property type="component" value="Chromosome"/>
</dbReference>
<dbReference type="EMBL" id="CP036272">
    <property type="protein sequence ID" value="QDT59072.1"/>
    <property type="molecule type" value="Genomic_DNA"/>
</dbReference>
<feature type="domain" description="Phospholipase/carboxylesterase/thioesterase" evidence="2">
    <location>
        <begin position="110"/>
        <end position="198"/>
    </location>
</feature>
<gene>
    <name evidence="3" type="ORF">SV7mr_15780</name>
</gene>
<evidence type="ECO:0000313" key="3">
    <source>
        <dbReference type="EMBL" id="QDT59072.1"/>
    </source>
</evidence>
<dbReference type="SUPFAM" id="SSF53474">
    <property type="entry name" value="alpha/beta-Hydrolases"/>
    <property type="match status" value="1"/>
</dbReference>
<sequence>MKRFDSAMFWDASDAMPHDGSMSGDSVSDGAFASGGSESFTNSLYPSAGAGKPLSHMSDFEQKPSVPAACKRVYVPMYYEKNYQYPLVVWLHNDGFNENQVCQVMPHISDRNHLAVGLRAPQLMDDSGQRFAWSADGESVAAASRQVDAVIAEMVSQFNIHKDRIVLAGYQSGGSMAMQIALRQAGKYAAVISMGGQMDWSLASGLQSGSLPGKPFSILWQRAMLDAGFDQQLILSDVQRVQSLGLPMELRQYQDDDEMSTVALNDVNQWIMRHVVAGEGIVSADTRCDASHDGWKSMQRTFSDN</sequence>
<dbReference type="InterPro" id="IPR003140">
    <property type="entry name" value="PLipase/COase/thioEstase"/>
</dbReference>
<name>A0A517SSH0_9BACT</name>
<evidence type="ECO:0000256" key="1">
    <source>
        <dbReference type="ARBA" id="ARBA00022729"/>
    </source>
</evidence>
<keyword evidence="1" id="KW-0732">Signal</keyword>
<keyword evidence="4" id="KW-1185">Reference proteome</keyword>
<proteinExistence type="predicted"/>
<dbReference type="PANTHER" id="PTHR43037">
    <property type="entry name" value="UNNAMED PRODUCT-RELATED"/>
    <property type="match status" value="1"/>
</dbReference>
<dbReference type="AlphaFoldDB" id="A0A517SSH0"/>
<reference evidence="3 4" key="1">
    <citation type="submission" date="2019-02" db="EMBL/GenBank/DDBJ databases">
        <title>Deep-cultivation of Planctomycetes and their phenomic and genomic characterization uncovers novel biology.</title>
        <authorList>
            <person name="Wiegand S."/>
            <person name="Jogler M."/>
            <person name="Boedeker C."/>
            <person name="Pinto D."/>
            <person name="Vollmers J."/>
            <person name="Rivas-Marin E."/>
            <person name="Kohn T."/>
            <person name="Peeters S.H."/>
            <person name="Heuer A."/>
            <person name="Rast P."/>
            <person name="Oberbeckmann S."/>
            <person name="Bunk B."/>
            <person name="Jeske O."/>
            <person name="Meyerdierks A."/>
            <person name="Storesund J.E."/>
            <person name="Kallscheuer N."/>
            <person name="Luecker S."/>
            <person name="Lage O.M."/>
            <person name="Pohl T."/>
            <person name="Merkel B.J."/>
            <person name="Hornburger P."/>
            <person name="Mueller R.-W."/>
            <person name="Bruemmer F."/>
            <person name="Labrenz M."/>
            <person name="Spormann A.M."/>
            <person name="Op den Camp H."/>
            <person name="Overmann J."/>
            <person name="Amann R."/>
            <person name="Jetten M.S.M."/>
            <person name="Mascher T."/>
            <person name="Medema M.H."/>
            <person name="Devos D.P."/>
            <person name="Kaster A.-K."/>
            <person name="Ovreas L."/>
            <person name="Rohde M."/>
            <person name="Galperin M.Y."/>
            <person name="Jogler C."/>
        </authorList>
    </citation>
    <scope>NUCLEOTIDE SEQUENCE [LARGE SCALE GENOMIC DNA]</scope>
    <source>
        <strain evidence="3 4">SV_7m_r</strain>
    </source>
</reference>
<dbReference type="InterPro" id="IPR050955">
    <property type="entry name" value="Plant_Biomass_Hydrol_Est"/>
</dbReference>
<dbReference type="PANTHER" id="PTHR43037:SF1">
    <property type="entry name" value="BLL1128 PROTEIN"/>
    <property type="match status" value="1"/>
</dbReference>
<protein>
    <submittedName>
        <fullName evidence="3">Phospholipase/Carboxylesterase</fullName>
    </submittedName>
</protein>
<dbReference type="OrthoDB" id="270827at2"/>
<dbReference type="Pfam" id="PF02230">
    <property type="entry name" value="Abhydrolase_2"/>
    <property type="match status" value="1"/>
</dbReference>
<accession>A0A517SSH0</accession>